<proteinExistence type="predicted"/>
<feature type="transmembrane region" description="Helical" evidence="1">
    <location>
        <begin position="198"/>
        <end position="221"/>
    </location>
</feature>
<evidence type="ECO:0000313" key="3">
    <source>
        <dbReference type="Proteomes" id="UP001175261"/>
    </source>
</evidence>
<keyword evidence="1" id="KW-0812">Transmembrane</keyword>
<accession>A0AA39LBI8</accession>
<keyword evidence="1" id="KW-1133">Transmembrane helix</keyword>
<evidence type="ECO:0000256" key="1">
    <source>
        <dbReference type="SAM" id="Phobius"/>
    </source>
</evidence>
<keyword evidence="3" id="KW-1185">Reference proteome</keyword>
<organism evidence="2 3">
    <name type="scientific">Sarocladium strictum</name>
    <name type="common">Black bundle disease fungus</name>
    <name type="synonym">Acremonium strictum</name>
    <dbReference type="NCBI Taxonomy" id="5046"/>
    <lineage>
        <taxon>Eukaryota</taxon>
        <taxon>Fungi</taxon>
        <taxon>Dikarya</taxon>
        <taxon>Ascomycota</taxon>
        <taxon>Pezizomycotina</taxon>
        <taxon>Sordariomycetes</taxon>
        <taxon>Hypocreomycetidae</taxon>
        <taxon>Hypocreales</taxon>
        <taxon>Sarocladiaceae</taxon>
        <taxon>Sarocladium</taxon>
    </lineage>
</organism>
<dbReference type="EMBL" id="JAPDFR010000001">
    <property type="protein sequence ID" value="KAK0391040.1"/>
    <property type="molecule type" value="Genomic_DNA"/>
</dbReference>
<keyword evidence="1" id="KW-0472">Membrane</keyword>
<dbReference type="Proteomes" id="UP001175261">
    <property type="component" value="Unassembled WGS sequence"/>
</dbReference>
<comment type="caution">
    <text evidence="2">The sequence shown here is derived from an EMBL/GenBank/DDBJ whole genome shotgun (WGS) entry which is preliminary data.</text>
</comment>
<sequence>MAFDMTPMEGAVVREDRVSTVIALLPISVQNRFRPLRHIRRSISLSNIRAPSLSYSEMAPFRPRSEGNMTPPEAQATSSEVAVHQDAQVGSTDRQPVNYTDVSDVRHRFARQGAQLVSISVAGNHLERMKAGEFERDTYVDGLAYLLRGLPENLTPQEGDRLLRSMPAALLDGTENSRSIASRDERHPSTLYRLTNSIALRFILLLSILLPYLLLLVQWLAGLERRYKVSENLSCYALQMMNAVAHHGGRVLQATSGQEWRIGQLLISRLLWTVEEVSRGLADGVDQGLSGMRAQQLR</sequence>
<name>A0AA39LBI8_SARSR</name>
<protein>
    <submittedName>
        <fullName evidence="2">Uncharacterized protein</fullName>
    </submittedName>
</protein>
<dbReference type="AlphaFoldDB" id="A0AA39LBI8"/>
<gene>
    <name evidence="2" type="ORF">NLU13_0542</name>
</gene>
<reference evidence="2" key="1">
    <citation type="submission" date="2022-10" db="EMBL/GenBank/DDBJ databases">
        <title>Determination and structural analysis of whole genome sequence of Sarocladium strictum F4-1.</title>
        <authorList>
            <person name="Hu L."/>
            <person name="Jiang Y."/>
        </authorList>
    </citation>
    <scope>NUCLEOTIDE SEQUENCE</scope>
    <source>
        <strain evidence="2">F4-1</strain>
    </source>
</reference>
<evidence type="ECO:0000313" key="2">
    <source>
        <dbReference type="EMBL" id="KAK0391040.1"/>
    </source>
</evidence>